<proteinExistence type="predicted"/>
<comment type="caution">
    <text evidence="1">The sequence shown here is derived from an EMBL/GenBank/DDBJ whole genome shotgun (WGS) entry which is preliminary data.</text>
</comment>
<dbReference type="Proteomes" id="UP000641206">
    <property type="component" value="Unassembled WGS sequence"/>
</dbReference>
<gene>
    <name evidence="1" type="ORF">GCM10011346_41680</name>
</gene>
<dbReference type="EMBL" id="BMLW01000014">
    <property type="protein sequence ID" value="GGP15123.1"/>
    <property type="molecule type" value="Genomic_DNA"/>
</dbReference>
<keyword evidence="2" id="KW-1185">Reference proteome</keyword>
<dbReference type="RefSeq" id="WP_188736802.1">
    <property type="nucleotide sequence ID" value="NZ_BMLW01000014.1"/>
</dbReference>
<dbReference type="Gene3D" id="3.40.50.12580">
    <property type="match status" value="1"/>
</dbReference>
<protein>
    <recommendedName>
        <fullName evidence="3">CDP-glycerol glycerophosphotransferase (TagB/SpsB family)</fullName>
    </recommendedName>
</protein>
<dbReference type="InterPro" id="IPR043148">
    <property type="entry name" value="TagF_C"/>
</dbReference>
<sequence>MNYIEFDVHSRQYTFILLSEQKVEVKYIQIGNKNVEFIREELGDKRQGFTLDIQQKFPIGISFEVTLSNKEEIPYEITNQGMIPLFGRMPGVLFFENQRMYVKFLFVNDVLEGFNQLPIIKDVNVELNTTESYTAIIFKDIKLDSWENIFAVASQSESNIKQVVPAHLTDNELIIANMYTSGLFNINLIFTKGKHIFRVSFSNDDYLPLIEQTQTILKNNDYQVTLNYFDNEKKIKLQLNSSKSIDWVTLLSNNMYIQGDYNTELREFSFTHFASFRNVKDLYLFIARGNQYYYEDLKEVLEESGRPLQYIDNTLYNFNLGYIKNSEELSIHNISVDGSNLNFEIQEKDINYIANINPFLLLKLRKGKQIKYVKGERDNQKFAFDFTYLLEELESFGATRWDFYLVNDYKKQHSYHLGDFEETILEKPKRFFKLFKQNFLNNSTFKHHSRIYITINNELAMVKNTISNLIKEEFKLKIKVTDFYMKKNVIEMNISVNSPYTDFYQLGSFYLIQRNKDKIDKRKFEIQTIKSDNGKTIVKTRIDLSGLEFTPIYWDPYISIISDNKEYYVRINAINKSLAWDINETITKYQYNMAENDIFYPYITLGNNISFTYREKEYFENRYYLFKENLAYLIVKSFPKYFEKRRIWLAFEKLAMSAHDSGYYFFDYMYKNKKHDEFYYIIHKDSPELKNLEDKKDKVVYFMTFRYFIYMFAAELLLSSDTKRNSYNLKQKKSKLAKTLTDKKLVYLQHGVNGLKTVRDFHKDREVFDLVIAPSEFEKQMIINDWNYDKSEVEATGLARWDGLRDKTKEIDYKQIFLMPTWRTWMDGMNKEEFKQSEYFIKYNQFLSSEKLHKMLEENNIKLKFFMHPKFRDYVDLFEIYSPNIEKFGFLEAPIDEMIMKSSLMISDYSSVIWEMFYLKKPCVFFQFDKVKYLEYEGAYMDLDNDLFGDVTYNTDNLLKVLGYYVENGFQEKEKFAKLRNEYFTYMDNNNSVRIYQSIKENEDWLVKPLKLPKFKLSHLIPFRIRKKLLDIKNRIVN</sequence>
<accession>A0ABQ2P0D8</accession>
<dbReference type="SUPFAM" id="SSF53756">
    <property type="entry name" value="UDP-Glycosyltransferase/glycogen phosphorylase"/>
    <property type="match status" value="1"/>
</dbReference>
<dbReference type="InterPro" id="IPR007554">
    <property type="entry name" value="Glycerophosphate_synth"/>
</dbReference>
<evidence type="ECO:0000313" key="1">
    <source>
        <dbReference type="EMBL" id="GGP15123.1"/>
    </source>
</evidence>
<organism evidence="1 2">
    <name type="scientific">Oceanobacillus neutriphilus</name>
    <dbReference type="NCBI Taxonomy" id="531815"/>
    <lineage>
        <taxon>Bacteria</taxon>
        <taxon>Bacillati</taxon>
        <taxon>Bacillota</taxon>
        <taxon>Bacilli</taxon>
        <taxon>Bacillales</taxon>
        <taxon>Bacillaceae</taxon>
        <taxon>Oceanobacillus</taxon>
    </lineage>
</organism>
<reference evidence="2" key="1">
    <citation type="journal article" date="2019" name="Int. J. Syst. Evol. Microbiol.">
        <title>The Global Catalogue of Microorganisms (GCM) 10K type strain sequencing project: providing services to taxonomists for standard genome sequencing and annotation.</title>
        <authorList>
            <consortium name="The Broad Institute Genomics Platform"/>
            <consortium name="The Broad Institute Genome Sequencing Center for Infectious Disease"/>
            <person name="Wu L."/>
            <person name="Ma J."/>
        </authorList>
    </citation>
    <scope>NUCLEOTIDE SEQUENCE [LARGE SCALE GENOMIC DNA]</scope>
    <source>
        <strain evidence="2">CGMCC 1.7693</strain>
    </source>
</reference>
<evidence type="ECO:0008006" key="3">
    <source>
        <dbReference type="Google" id="ProtNLM"/>
    </source>
</evidence>
<evidence type="ECO:0000313" key="2">
    <source>
        <dbReference type="Proteomes" id="UP000641206"/>
    </source>
</evidence>
<dbReference type="Pfam" id="PF04464">
    <property type="entry name" value="Glyphos_transf"/>
    <property type="match status" value="1"/>
</dbReference>
<name>A0ABQ2P0D8_9BACI</name>